<evidence type="ECO:0000313" key="2">
    <source>
        <dbReference type="Proteomes" id="UP000266673"/>
    </source>
</evidence>
<protein>
    <submittedName>
        <fullName evidence="1">Uncharacterized protein</fullName>
    </submittedName>
</protein>
<dbReference type="Proteomes" id="UP000266673">
    <property type="component" value="Unassembled WGS sequence"/>
</dbReference>
<sequence length="54" mass="5869">MGVPVLRQILYLVDSTWMRVQLATCTLLVSNLSGPSEGSTLDAIPATQLRELPI</sequence>
<dbReference type="EMBL" id="QKWP01000745">
    <property type="protein sequence ID" value="RIB15428.1"/>
    <property type="molecule type" value="Genomic_DNA"/>
</dbReference>
<gene>
    <name evidence="1" type="ORF">C2G38_2192423</name>
</gene>
<reference evidence="1 2" key="1">
    <citation type="submission" date="2018-06" db="EMBL/GenBank/DDBJ databases">
        <title>Comparative genomics reveals the genomic features of Rhizophagus irregularis, R. cerebriforme, R. diaphanum and Gigaspora rosea, and their symbiotic lifestyle signature.</title>
        <authorList>
            <person name="Morin E."/>
            <person name="San Clemente H."/>
            <person name="Chen E.C.H."/>
            <person name="De La Providencia I."/>
            <person name="Hainaut M."/>
            <person name="Kuo A."/>
            <person name="Kohler A."/>
            <person name="Murat C."/>
            <person name="Tang N."/>
            <person name="Roy S."/>
            <person name="Loubradou J."/>
            <person name="Henrissat B."/>
            <person name="Grigoriev I.V."/>
            <person name="Corradi N."/>
            <person name="Roux C."/>
            <person name="Martin F.M."/>
        </authorList>
    </citation>
    <scope>NUCLEOTIDE SEQUENCE [LARGE SCALE GENOMIC DNA]</scope>
    <source>
        <strain evidence="1 2">DAOM 194757</strain>
    </source>
</reference>
<keyword evidence="2" id="KW-1185">Reference proteome</keyword>
<dbReference type="AlphaFoldDB" id="A0A397V1G1"/>
<accession>A0A397V1G1</accession>
<organism evidence="1 2">
    <name type="scientific">Gigaspora rosea</name>
    <dbReference type="NCBI Taxonomy" id="44941"/>
    <lineage>
        <taxon>Eukaryota</taxon>
        <taxon>Fungi</taxon>
        <taxon>Fungi incertae sedis</taxon>
        <taxon>Mucoromycota</taxon>
        <taxon>Glomeromycotina</taxon>
        <taxon>Glomeromycetes</taxon>
        <taxon>Diversisporales</taxon>
        <taxon>Gigasporaceae</taxon>
        <taxon>Gigaspora</taxon>
    </lineage>
</organism>
<proteinExistence type="predicted"/>
<comment type="caution">
    <text evidence="1">The sequence shown here is derived from an EMBL/GenBank/DDBJ whole genome shotgun (WGS) entry which is preliminary data.</text>
</comment>
<evidence type="ECO:0000313" key="1">
    <source>
        <dbReference type="EMBL" id="RIB15428.1"/>
    </source>
</evidence>
<name>A0A397V1G1_9GLOM</name>